<sequence length="304" mass="35149">MFTLRSAEYDSYLVENWDTETLIIHLKEQNLKLDDDDFKILHNEKITGQTFLGLTKKELQGIGLKLDPVEVLLDEIKALKEKPILLVQKVLAKYSIDSNGTDTIPLFSLQTHKIQDSDKHLKYCIAAILVRLKNYGSLVVNSLKAIHNEYVMTILHITINITRDSTGEELSMKPEYDEYMGWVNFTIKKAENLICVTKDKPERYLEDDDDNDYLYGIVTTARDWHFLLYTLGKILQDSKLPFSIKFFEDTLNKESEEYKSLCNSVKKVLDVVVGLLKNRAYAEDDSSSKKKAKIEEYHSKNKHV</sequence>
<dbReference type="OrthoDB" id="2341968at2759"/>
<dbReference type="Proteomes" id="UP000265703">
    <property type="component" value="Unassembled WGS sequence"/>
</dbReference>
<gene>
    <name evidence="1" type="ORF">C1645_823147</name>
</gene>
<evidence type="ECO:0000313" key="1">
    <source>
        <dbReference type="EMBL" id="RIA90614.1"/>
    </source>
</evidence>
<accession>A0A397T6G3</accession>
<organism evidence="1 2">
    <name type="scientific">Glomus cerebriforme</name>
    <dbReference type="NCBI Taxonomy" id="658196"/>
    <lineage>
        <taxon>Eukaryota</taxon>
        <taxon>Fungi</taxon>
        <taxon>Fungi incertae sedis</taxon>
        <taxon>Mucoromycota</taxon>
        <taxon>Glomeromycotina</taxon>
        <taxon>Glomeromycetes</taxon>
        <taxon>Glomerales</taxon>
        <taxon>Glomeraceae</taxon>
        <taxon>Glomus</taxon>
    </lineage>
</organism>
<dbReference type="InterPro" id="IPR013761">
    <property type="entry name" value="SAM/pointed_sf"/>
</dbReference>
<dbReference type="Gene3D" id="1.10.150.50">
    <property type="entry name" value="Transcription Factor, Ets-1"/>
    <property type="match status" value="1"/>
</dbReference>
<name>A0A397T6G3_9GLOM</name>
<comment type="caution">
    <text evidence="1">The sequence shown here is derived from an EMBL/GenBank/DDBJ whole genome shotgun (WGS) entry which is preliminary data.</text>
</comment>
<evidence type="ECO:0008006" key="3">
    <source>
        <dbReference type="Google" id="ProtNLM"/>
    </source>
</evidence>
<proteinExistence type="predicted"/>
<reference evidence="1 2" key="1">
    <citation type="submission" date="2018-06" db="EMBL/GenBank/DDBJ databases">
        <title>Comparative genomics reveals the genomic features of Rhizophagus irregularis, R. cerebriforme, R. diaphanum and Gigaspora rosea, and their symbiotic lifestyle signature.</title>
        <authorList>
            <person name="Morin E."/>
            <person name="San Clemente H."/>
            <person name="Chen E.C.H."/>
            <person name="De La Providencia I."/>
            <person name="Hainaut M."/>
            <person name="Kuo A."/>
            <person name="Kohler A."/>
            <person name="Murat C."/>
            <person name="Tang N."/>
            <person name="Roy S."/>
            <person name="Loubradou J."/>
            <person name="Henrissat B."/>
            <person name="Grigoriev I.V."/>
            <person name="Corradi N."/>
            <person name="Roux C."/>
            <person name="Martin F.M."/>
        </authorList>
    </citation>
    <scope>NUCLEOTIDE SEQUENCE [LARGE SCALE GENOMIC DNA]</scope>
    <source>
        <strain evidence="1 2">DAOM 227022</strain>
    </source>
</reference>
<keyword evidence="2" id="KW-1185">Reference proteome</keyword>
<dbReference type="EMBL" id="QKYT01000176">
    <property type="protein sequence ID" value="RIA90614.1"/>
    <property type="molecule type" value="Genomic_DNA"/>
</dbReference>
<dbReference type="AlphaFoldDB" id="A0A397T6G3"/>
<protein>
    <recommendedName>
        <fullName evidence="3">SAM domain-containing protein</fullName>
    </recommendedName>
</protein>
<evidence type="ECO:0000313" key="2">
    <source>
        <dbReference type="Proteomes" id="UP000265703"/>
    </source>
</evidence>